<protein>
    <submittedName>
        <fullName evidence="2">YjbQ family protein</fullName>
    </submittedName>
</protein>
<dbReference type="PANTHER" id="PTHR30615:SF8">
    <property type="entry name" value="UPF0047 PROTEIN C4A8.02C"/>
    <property type="match status" value="1"/>
</dbReference>
<dbReference type="AlphaFoldDB" id="A0A538TYR8"/>
<dbReference type="InterPro" id="IPR035917">
    <property type="entry name" value="YjbQ-like_sf"/>
</dbReference>
<organism evidence="2 3">
    <name type="scientific">Eiseniibacteriota bacterium</name>
    <dbReference type="NCBI Taxonomy" id="2212470"/>
    <lineage>
        <taxon>Bacteria</taxon>
        <taxon>Candidatus Eiseniibacteriota</taxon>
    </lineage>
</organism>
<evidence type="ECO:0000313" key="3">
    <source>
        <dbReference type="Proteomes" id="UP000319836"/>
    </source>
</evidence>
<dbReference type="InterPro" id="IPR001602">
    <property type="entry name" value="UPF0047_YjbQ-like"/>
</dbReference>
<evidence type="ECO:0000256" key="1">
    <source>
        <dbReference type="ARBA" id="ARBA00005534"/>
    </source>
</evidence>
<name>A0A538TYR8_UNCEI</name>
<proteinExistence type="inferred from homology"/>
<dbReference type="Proteomes" id="UP000319836">
    <property type="component" value="Unassembled WGS sequence"/>
</dbReference>
<dbReference type="Gene3D" id="2.60.120.460">
    <property type="entry name" value="YjbQ-like"/>
    <property type="match status" value="1"/>
</dbReference>
<dbReference type="NCBIfam" id="TIGR00149">
    <property type="entry name" value="TIGR00149_YjbQ"/>
    <property type="match status" value="1"/>
</dbReference>
<reference evidence="2 3" key="1">
    <citation type="journal article" date="2019" name="Nat. Microbiol.">
        <title>Mediterranean grassland soil C-N compound turnover is dependent on rainfall and depth, and is mediated by genomically divergent microorganisms.</title>
        <authorList>
            <person name="Diamond S."/>
            <person name="Andeer P.F."/>
            <person name="Li Z."/>
            <person name="Crits-Christoph A."/>
            <person name="Burstein D."/>
            <person name="Anantharaman K."/>
            <person name="Lane K.R."/>
            <person name="Thomas B.C."/>
            <person name="Pan C."/>
            <person name="Northen T.R."/>
            <person name="Banfield J.F."/>
        </authorList>
    </citation>
    <scope>NUCLEOTIDE SEQUENCE [LARGE SCALE GENOMIC DNA]</scope>
    <source>
        <strain evidence="2">WS_10</strain>
    </source>
</reference>
<comment type="caution">
    <text evidence="2">The sequence shown here is derived from an EMBL/GenBank/DDBJ whole genome shotgun (WGS) entry which is preliminary data.</text>
</comment>
<dbReference type="PIRSF" id="PIRSF004681">
    <property type="entry name" value="UCP004681"/>
    <property type="match status" value="1"/>
</dbReference>
<accession>A0A538TYR8</accession>
<dbReference type="PANTHER" id="PTHR30615">
    <property type="entry name" value="UNCHARACTERIZED PROTEIN YJBQ-RELATED"/>
    <property type="match status" value="1"/>
</dbReference>
<dbReference type="EMBL" id="VBPA01000392">
    <property type="protein sequence ID" value="TMQ68669.1"/>
    <property type="molecule type" value="Genomic_DNA"/>
</dbReference>
<evidence type="ECO:0000313" key="2">
    <source>
        <dbReference type="EMBL" id="TMQ68669.1"/>
    </source>
</evidence>
<sequence length="139" mass="15182">MSVHHHDLRVPTGGEGEMHDLTEQVAELVSLSTVSNGAVVVFVPGSTAGVTTIEYEPGLLEDFPALMERLAPRKLTYAHDQRWHDGNGHAHVRASLLGPSLTVPIVNGEMALGTWQQIALVDFDNRARERRVLVTILGE</sequence>
<dbReference type="SUPFAM" id="SSF111038">
    <property type="entry name" value="YjbQ-like"/>
    <property type="match status" value="1"/>
</dbReference>
<dbReference type="Pfam" id="PF01894">
    <property type="entry name" value="YjbQ"/>
    <property type="match status" value="1"/>
</dbReference>
<comment type="similarity">
    <text evidence="1">Belongs to the UPF0047 family.</text>
</comment>
<gene>
    <name evidence="2" type="ORF">E6K80_14060</name>
</gene>
<dbReference type="PROSITE" id="PS01314">
    <property type="entry name" value="UPF0047"/>
    <property type="match status" value="1"/>
</dbReference>